<evidence type="ECO:0000313" key="2">
    <source>
        <dbReference type="Proteomes" id="UP000076420"/>
    </source>
</evidence>
<evidence type="ECO:0000313" key="1">
    <source>
        <dbReference type="EnsemblMetazoa" id="BGLB029634-PA"/>
    </source>
</evidence>
<reference evidence="1" key="1">
    <citation type="submission" date="2020-05" db="UniProtKB">
        <authorList>
            <consortium name="EnsemblMetazoa"/>
        </authorList>
    </citation>
    <scope>IDENTIFICATION</scope>
    <source>
        <strain evidence="1">BB02</strain>
    </source>
</reference>
<dbReference type="GO" id="GO:0008237">
    <property type="term" value="F:metallopeptidase activity"/>
    <property type="evidence" value="ECO:0007669"/>
    <property type="project" value="InterPro"/>
</dbReference>
<organism evidence="1 2">
    <name type="scientific">Biomphalaria glabrata</name>
    <name type="common">Bloodfluke planorb</name>
    <name type="synonym">Freshwater snail</name>
    <dbReference type="NCBI Taxonomy" id="6526"/>
    <lineage>
        <taxon>Eukaryota</taxon>
        <taxon>Metazoa</taxon>
        <taxon>Spiralia</taxon>
        <taxon>Lophotrochozoa</taxon>
        <taxon>Mollusca</taxon>
        <taxon>Gastropoda</taxon>
        <taxon>Heterobranchia</taxon>
        <taxon>Euthyneura</taxon>
        <taxon>Panpulmonata</taxon>
        <taxon>Hygrophila</taxon>
        <taxon>Lymnaeoidea</taxon>
        <taxon>Planorbidae</taxon>
        <taxon>Biomphalaria</taxon>
    </lineage>
</organism>
<dbReference type="Gene3D" id="1.10.1380.10">
    <property type="entry name" value="Neutral endopeptidase , domain2"/>
    <property type="match status" value="1"/>
</dbReference>
<dbReference type="VEuPathDB" id="VectorBase:BGLB029634"/>
<name>A0A2C9LCX2_BIOGL</name>
<gene>
    <name evidence="1" type="primary">106073397</name>
</gene>
<dbReference type="VEuPathDB" id="VectorBase:BGLAX_033299"/>
<proteinExistence type="predicted"/>
<protein>
    <submittedName>
        <fullName evidence="1">Uncharacterized protein</fullName>
    </submittedName>
</protein>
<dbReference type="Proteomes" id="UP000076420">
    <property type="component" value="Unassembled WGS sequence"/>
</dbReference>
<dbReference type="InterPro" id="IPR024079">
    <property type="entry name" value="MetalloPept_cat_dom_sf"/>
</dbReference>
<dbReference type="KEGG" id="bgt:106073397"/>
<dbReference type="InterPro" id="IPR042089">
    <property type="entry name" value="Peptidase_M13_dom_2"/>
</dbReference>
<dbReference type="Gene3D" id="3.40.390.10">
    <property type="entry name" value="Collagenase (Catalytic Domain)"/>
    <property type="match status" value="1"/>
</dbReference>
<sequence length="145" mass="17010">MLDQEMDRSNQDNLSAGIGLGYHGSQFGKHWLRLSSVYNIHGFYFRDLFSLLTHLYNQSYFFSFQDFYNYACGGYIKETDLSWFKNRVRESPDEIVQEHRKYIIDRLSASFDRSDDRLMATSKEIFRSCLLRPGSSEEGTKTIGQ</sequence>
<dbReference type="AlphaFoldDB" id="A0A2C9LCX2"/>
<dbReference type="EnsemblMetazoa" id="BGLB029634-RA">
    <property type="protein sequence ID" value="BGLB029634-PA"/>
    <property type="gene ID" value="BGLB029634"/>
</dbReference>
<accession>A0A2C9LCX2</accession>
<dbReference type="SUPFAM" id="SSF55486">
    <property type="entry name" value="Metalloproteases ('zincins'), catalytic domain"/>
    <property type="match status" value="1"/>
</dbReference>